<evidence type="ECO:0000313" key="8">
    <source>
        <dbReference type="Proteomes" id="UP000626844"/>
    </source>
</evidence>
<feature type="domain" description="Chalcone/stilbene synthase C-terminal" evidence="6">
    <location>
        <begin position="226"/>
        <end position="361"/>
    </location>
</feature>
<dbReference type="GO" id="GO:0016747">
    <property type="term" value="F:acyltransferase activity, transferring groups other than amino-acyl groups"/>
    <property type="evidence" value="ECO:0007669"/>
    <property type="project" value="InterPro"/>
</dbReference>
<feature type="domain" description="Chalcone/stilbene synthase N-terminal" evidence="5">
    <location>
        <begin position="4"/>
        <end position="204"/>
    </location>
</feature>
<dbReference type="InterPro" id="IPR011141">
    <property type="entry name" value="Polyketide_synthase_type-III"/>
</dbReference>
<dbReference type="Gene3D" id="3.40.47.10">
    <property type="match status" value="2"/>
</dbReference>
<gene>
    <name evidence="7" type="ORF">IC621_15490</name>
</gene>
<dbReference type="InterPro" id="IPR001099">
    <property type="entry name" value="Chalcone/stilbene_synt_N"/>
</dbReference>
<dbReference type="RefSeq" id="WP_191159238.1">
    <property type="nucleotide sequence ID" value="NZ_JACXAI010000020.1"/>
</dbReference>
<dbReference type="CDD" id="cd00831">
    <property type="entry name" value="CHS_like"/>
    <property type="match status" value="1"/>
</dbReference>
<keyword evidence="8" id="KW-1185">Reference proteome</keyword>
<organism evidence="7 8">
    <name type="scientific">Metabacillus arenae</name>
    <dbReference type="NCBI Taxonomy" id="2771434"/>
    <lineage>
        <taxon>Bacteria</taxon>
        <taxon>Bacillati</taxon>
        <taxon>Bacillota</taxon>
        <taxon>Bacilli</taxon>
        <taxon>Bacillales</taxon>
        <taxon>Bacillaceae</taxon>
        <taxon>Metabacillus</taxon>
    </lineage>
</organism>
<dbReference type="Pfam" id="PF00195">
    <property type="entry name" value="Chal_sti_synt_N"/>
    <property type="match status" value="1"/>
</dbReference>
<dbReference type="PIRSF" id="PIRSF000451">
    <property type="entry name" value="PKS_III"/>
    <property type="match status" value="1"/>
</dbReference>
<dbReference type="Pfam" id="PF02797">
    <property type="entry name" value="Chal_sti_synt_C"/>
    <property type="match status" value="1"/>
</dbReference>
<dbReference type="Proteomes" id="UP000626844">
    <property type="component" value="Unassembled WGS sequence"/>
</dbReference>
<keyword evidence="2" id="KW-0808">Transferase</keyword>
<dbReference type="SUPFAM" id="SSF53901">
    <property type="entry name" value="Thiolase-like"/>
    <property type="match status" value="2"/>
</dbReference>
<evidence type="ECO:0000256" key="2">
    <source>
        <dbReference type="ARBA" id="ARBA00022679"/>
    </source>
</evidence>
<comment type="similarity">
    <text evidence="1">Belongs to the thiolase-like superfamily. Chalcone/stilbene synthases family.</text>
</comment>
<dbReference type="EMBL" id="JACXAI010000020">
    <property type="protein sequence ID" value="MBD1381641.1"/>
    <property type="molecule type" value="Genomic_DNA"/>
</dbReference>
<reference evidence="7" key="1">
    <citation type="submission" date="2020-09" db="EMBL/GenBank/DDBJ databases">
        <title>A novel bacterium of genus Bacillus, isolated from South China Sea.</title>
        <authorList>
            <person name="Huang H."/>
            <person name="Mo K."/>
            <person name="Hu Y."/>
        </authorList>
    </citation>
    <scope>NUCLEOTIDE SEQUENCE</scope>
    <source>
        <strain evidence="7">IB182487</strain>
    </source>
</reference>
<evidence type="ECO:0000259" key="5">
    <source>
        <dbReference type="Pfam" id="PF00195"/>
    </source>
</evidence>
<evidence type="ECO:0000256" key="4">
    <source>
        <dbReference type="PIRSR" id="PIRSR000451-1"/>
    </source>
</evidence>
<protein>
    <submittedName>
        <fullName evidence="7">Type III polyketide synthase</fullName>
    </submittedName>
</protein>
<accession>A0A926NHX8</accession>
<feature type="active site" description="Acyl-thioester intermediate" evidence="4">
    <location>
        <position position="144"/>
    </location>
</feature>
<evidence type="ECO:0000256" key="1">
    <source>
        <dbReference type="ARBA" id="ARBA00005531"/>
    </source>
</evidence>
<keyword evidence="3" id="KW-0012">Acyltransferase</keyword>
<dbReference type="PANTHER" id="PTHR11877">
    <property type="entry name" value="HYDROXYMETHYLGLUTARYL-COA SYNTHASE"/>
    <property type="match status" value="1"/>
</dbReference>
<evidence type="ECO:0000313" key="7">
    <source>
        <dbReference type="EMBL" id="MBD1381641.1"/>
    </source>
</evidence>
<sequence length="366" mass="40937">MGYILSAGTSYPAYEMKQDSVVEFARELFQDTYKDIDRLLKVFHNGEIKSRQFSQKLDWYKENHTFEDKNNTYIQQAVLHGVRAISNCLSHSFFLKQPVSEKEVEAIFFISSTGISTPSIDAKIMNQLPFKETTKRIPIWGLGCAGGASGLSRAYDYVKAYPKANVLVLAVELCSLTFQRDDLSKSNLIGSSLFSDGTAAILISGKNSTLLKQSACPALPNIIATKSVFMRDSEDVMGWNIKNNGLYVVFSRDIPFIIKKWLRPSVQEFLQENSISLSDLKVFLAHPGGKKVLQAYQDSLQLSEDLLSTSKEILERHGNMSSVTVMYVIKSYMEKNKGIAGDFGMIGALGPGFSSELLLVKWKEIR</sequence>
<name>A0A926NHX8_9BACI</name>
<evidence type="ECO:0000259" key="6">
    <source>
        <dbReference type="Pfam" id="PF02797"/>
    </source>
</evidence>
<evidence type="ECO:0000256" key="3">
    <source>
        <dbReference type="ARBA" id="ARBA00023315"/>
    </source>
</evidence>
<dbReference type="PANTHER" id="PTHR11877:SF99">
    <property type="entry name" value="1,3,6,8-TETRAHYDROXYNAPHTHALENE SYNTHASE"/>
    <property type="match status" value="1"/>
</dbReference>
<dbReference type="InterPro" id="IPR016039">
    <property type="entry name" value="Thiolase-like"/>
</dbReference>
<dbReference type="AlphaFoldDB" id="A0A926NHX8"/>
<proteinExistence type="inferred from homology"/>
<comment type="caution">
    <text evidence="7">The sequence shown here is derived from an EMBL/GenBank/DDBJ whole genome shotgun (WGS) entry which is preliminary data.</text>
</comment>
<dbReference type="GO" id="GO:0030639">
    <property type="term" value="P:polyketide biosynthetic process"/>
    <property type="evidence" value="ECO:0007669"/>
    <property type="project" value="TreeGrafter"/>
</dbReference>
<dbReference type="InterPro" id="IPR012328">
    <property type="entry name" value="Chalcone/stilbene_synt_C"/>
</dbReference>